<accession>A0AAN8CA04</accession>
<protein>
    <submittedName>
        <fullName evidence="1">Uncharacterized protein</fullName>
    </submittedName>
</protein>
<evidence type="ECO:0000313" key="1">
    <source>
        <dbReference type="EMBL" id="KAK5898263.1"/>
    </source>
</evidence>
<reference evidence="1 2" key="1">
    <citation type="journal article" date="2023" name="Mol. Biol. Evol.">
        <title>Genomics of Secondarily Temperate Adaptation in the Only Non-Antarctic Icefish.</title>
        <authorList>
            <person name="Rivera-Colon A.G."/>
            <person name="Rayamajhi N."/>
            <person name="Minhas B.F."/>
            <person name="Madrigal G."/>
            <person name="Bilyk K.T."/>
            <person name="Yoon V."/>
            <person name="Hune M."/>
            <person name="Gregory S."/>
            <person name="Cheng C.H.C."/>
            <person name="Catchen J.M."/>
        </authorList>
    </citation>
    <scope>NUCLEOTIDE SEQUENCE [LARGE SCALE GENOMIC DNA]</scope>
    <source>
        <tissue evidence="1">White muscle</tissue>
    </source>
</reference>
<proteinExistence type="predicted"/>
<comment type="caution">
    <text evidence="1">The sequence shown here is derived from an EMBL/GenBank/DDBJ whole genome shotgun (WGS) entry which is preliminary data.</text>
</comment>
<dbReference type="Proteomes" id="UP001331515">
    <property type="component" value="Unassembled WGS sequence"/>
</dbReference>
<evidence type="ECO:0000313" key="2">
    <source>
        <dbReference type="Proteomes" id="UP001331515"/>
    </source>
</evidence>
<gene>
    <name evidence="1" type="ORF">CgunFtcFv8_015697</name>
</gene>
<dbReference type="EMBL" id="JAURVH010001533">
    <property type="protein sequence ID" value="KAK5898263.1"/>
    <property type="molecule type" value="Genomic_DNA"/>
</dbReference>
<sequence>MSSLFFVLIYTTRWHCLSNKAQHLRLQLHRAQWSEGFSCSASDLRPAKLMCPSSHTSSQVTGLECAACCFELLQWLQRDSSLACQTPAGPEQSRAGSLLKALHLHSRAGTMH</sequence>
<keyword evidence="2" id="KW-1185">Reference proteome</keyword>
<organism evidence="1 2">
    <name type="scientific">Champsocephalus gunnari</name>
    <name type="common">Mackerel icefish</name>
    <dbReference type="NCBI Taxonomy" id="52237"/>
    <lineage>
        <taxon>Eukaryota</taxon>
        <taxon>Metazoa</taxon>
        <taxon>Chordata</taxon>
        <taxon>Craniata</taxon>
        <taxon>Vertebrata</taxon>
        <taxon>Euteleostomi</taxon>
        <taxon>Actinopterygii</taxon>
        <taxon>Neopterygii</taxon>
        <taxon>Teleostei</taxon>
        <taxon>Neoteleostei</taxon>
        <taxon>Acanthomorphata</taxon>
        <taxon>Eupercaria</taxon>
        <taxon>Perciformes</taxon>
        <taxon>Notothenioidei</taxon>
        <taxon>Channichthyidae</taxon>
        <taxon>Champsocephalus</taxon>
    </lineage>
</organism>
<name>A0AAN8CA04_CHAGU</name>
<dbReference type="AlphaFoldDB" id="A0AAN8CA04"/>